<dbReference type="KEGG" id="vg:65108349"/>
<dbReference type="Proteomes" id="UP000250157">
    <property type="component" value="Segment"/>
</dbReference>
<sequence length="70" mass="7861">MKSYKEFLTEAMEYASSVSMSVSCSPEEFKESLKGHSWLSGKLSEGIASFFGPQSDIDRWLAKNSAWLMT</sequence>
<organism evidence="1 2">
    <name type="scientific">Escherichia phage EcS1</name>
    <dbReference type="NCBI Taxonomy" id="2083276"/>
    <lineage>
        <taxon>Viruses</taxon>
        <taxon>Duplodnaviria</taxon>
        <taxon>Heunggongvirae</taxon>
        <taxon>Uroviricota</taxon>
        <taxon>Caudoviricetes</taxon>
        <taxon>Pantevenvirales</taxon>
        <taxon>Straboviridae</taxon>
        <taxon>Tevenvirinae</taxon>
        <taxon>Kagamiyamavirus</taxon>
        <taxon>Kagamiyamavirus ecs1</taxon>
    </lineage>
</organism>
<dbReference type="PROSITE" id="PS51257">
    <property type="entry name" value="PROKAR_LIPOPROTEIN"/>
    <property type="match status" value="1"/>
</dbReference>
<dbReference type="RefSeq" id="YP_010090857.1">
    <property type="nucleotide sequence ID" value="NC_055721.1"/>
</dbReference>
<accession>A0A2Z5ZC51</accession>
<proteinExistence type="predicted"/>
<evidence type="ECO:0000313" key="1">
    <source>
        <dbReference type="EMBL" id="BBC78210.1"/>
    </source>
</evidence>
<dbReference type="GeneID" id="65108349"/>
<evidence type="ECO:0000313" key="2">
    <source>
        <dbReference type="Proteomes" id="UP000250157"/>
    </source>
</evidence>
<reference evidence="1 2" key="1">
    <citation type="submission" date="2018-02" db="EMBL/GenBank/DDBJ databases">
        <title>Full genome sequencing of a novel polyvalent bacteriophage as one of T4-Family member.</title>
        <authorList>
            <person name="Kawasaki T."/>
            <person name="Saad A.M."/>
            <person name="Yamada T."/>
        </authorList>
    </citation>
    <scope>NUCLEOTIDE SEQUENCE [LARGE SCALE GENOMIC DNA]</scope>
    <source>
        <strain evidence="1 2">EcS1</strain>
    </source>
</reference>
<protein>
    <submittedName>
        <fullName evidence="1">Uncharacterized protein</fullName>
    </submittedName>
</protein>
<name>A0A2Z5ZC51_9CAUD</name>
<dbReference type="EMBL" id="LC371242">
    <property type="protein sequence ID" value="BBC78210.1"/>
    <property type="molecule type" value="Genomic_DNA"/>
</dbReference>
<keyword evidence="2" id="KW-1185">Reference proteome</keyword>